<sequence length="182" mass="20613">MHTRGRHLLLRRYKRKRRACKVAWRRQAGRLGIVVAEERHPCRRKDGGGGGVGVGSRNAVRRRWKMTERTKGRKGDCCAVLLAFASFIVVFAAARCLDAAQKTCGYPVRCVVFLPCVSVCLQHVKLPLLSSLLATAQRRHQSSIHSPSCSLFLLSLFSWRHVRVYVSCSMHACSEDFCWCLR</sequence>
<dbReference type="EMBL" id="JBBPEH010000006">
    <property type="protein sequence ID" value="KAK7537313.1"/>
    <property type="molecule type" value="Genomic_DNA"/>
</dbReference>
<comment type="caution">
    <text evidence="1">The sequence shown here is derived from an EMBL/GenBank/DDBJ whole genome shotgun (WGS) entry which is preliminary data.</text>
</comment>
<evidence type="ECO:0000313" key="1">
    <source>
        <dbReference type="EMBL" id="KAK7537313.1"/>
    </source>
</evidence>
<reference evidence="1 2" key="1">
    <citation type="submission" date="2024-04" db="EMBL/GenBank/DDBJ databases">
        <title>Phyllosticta paracitricarpa is synonymous to the EU quarantine fungus P. citricarpa based on phylogenomic analyses.</title>
        <authorList>
            <consortium name="Lawrence Berkeley National Laboratory"/>
            <person name="Van ingen-buijs V.A."/>
            <person name="Van westerhoven A.C."/>
            <person name="Haridas S."/>
            <person name="Skiadas P."/>
            <person name="Martin F."/>
            <person name="Groenewald J.Z."/>
            <person name="Crous P.W."/>
            <person name="Seidl M.F."/>
        </authorList>
    </citation>
    <scope>NUCLEOTIDE SEQUENCE [LARGE SCALE GENOMIC DNA]</scope>
    <source>
        <strain evidence="1 2">CPC 17464</strain>
    </source>
</reference>
<dbReference type="Proteomes" id="UP001360953">
    <property type="component" value="Unassembled WGS sequence"/>
</dbReference>
<keyword evidence="2" id="KW-1185">Reference proteome</keyword>
<name>A0ABR1LQ49_9PEZI</name>
<dbReference type="GeneID" id="92028644"/>
<accession>A0ABR1LQ49</accession>
<dbReference type="RefSeq" id="XP_066655464.1">
    <property type="nucleotide sequence ID" value="XM_066795738.1"/>
</dbReference>
<evidence type="ECO:0000313" key="2">
    <source>
        <dbReference type="Proteomes" id="UP001360953"/>
    </source>
</evidence>
<protein>
    <submittedName>
        <fullName evidence="1">Uncharacterized protein</fullName>
    </submittedName>
</protein>
<proteinExistence type="predicted"/>
<organism evidence="1 2">
    <name type="scientific">Phyllosticta citribraziliensis</name>
    <dbReference type="NCBI Taxonomy" id="989973"/>
    <lineage>
        <taxon>Eukaryota</taxon>
        <taxon>Fungi</taxon>
        <taxon>Dikarya</taxon>
        <taxon>Ascomycota</taxon>
        <taxon>Pezizomycotina</taxon>
        <taxon>Dothideomycetes</taxon>
        <taxon>Dothideomycetes incertae sedis</taxon>
        <taxon>Botryosphaeriales</taxon>
        <taxon>Phyllostictaceae</taxon>
        <taxon>Phyllosticta</taxon>
    </lineage>
</organism>
<gene>
    <name evidence="1" type="ORF">J3D65DRAFT_376117</name>
</gene>